<dbReference type="FunFam" id="3.30.56.70:FF:000001">
    <property type="entry name" value="tRNA (guanine(26)-N(2))-dimethyltransferase"/>
    <property type="match status" value="1"/>
</dbReference>
<name>A0A5C3QCM8_9AGAR</name>
<evidence type="ECO:0000313" key="12">
    <source>
        <dbReference type="Proteomes" id="UP000305067"/>
    </source>
</evidence>
<dbReference type="Gene3D" id="3.40.50.150">
    <property type="entry name" value="Vaccinia Virus protein VP39"/>
    <property type="match status" value="1"/>
</dbReference>
<comment type="catalytic activity">
    <reaction evidence="8 9">
        <text>guanosine(26) in tRNA + 2 S-adenosyl-L-methionine = N(2)-dimethylguanosine(26) in tRNA + 2 S-adenosyl-L-homocysteine + 2 H(+)</text>
        <dbReference type="Rhea" id="RHEA:43140"/>
        <dbReference type="Rhea" id="RHEA-COMP:10359"/>
        <dbReference type="Rhea" id="RHEA-COMP:10360"/>
        <dbReference type="ChEBI" id="CHEBI:15378"/>
        <dbReference type="ChEBI" id="CHEBI:57856"/>
        <dbReference type="ChEBI" id="CHEBI:59789"/>
        <dbReference type="ChEBI" id="CHEBI:74269"/>
        <dbReference type="ChEBI" id="CHEBI:74513"/>
        <dbReference type="EC" id="2.1.1.216"/>
    </reaction>
</comment>
<dbReference type="InterPro" id="IPR029063">
    <property type="entry name" value="SAM-dependent_MTases_sf"/>
</dbReference>
<dbReference type="EC" id="2.1.1.216" evidence="7 9"/>
<keyword evidence="6 9" id="KW-0694">RNA-binding</keyword>
<keyword evidence="3 9" id="KW-0808">Transferase</keyword>
<evidence type="ECO:0000256" key="10">
    <source>
        <dbReference type="SAM" id="MobiDB-lite"/>
    </source>
</evidence>
<feature type="region of interest" description="Disordered" evidence="10">
    <location>
        <begin position="547"/>
        <end position="619"/>
    </location>
</feature>
<dbReference type="OrthoDB" id="6349953at2759"/>
<reference evidence="11 12" key="1">
    <citation type="journal article" date="2019" name="Nat. Ecol. Evol.">
        <title>Megaphylogeny resolves global patterns of mushroom evolution.</title>
        <authorList>
            <person name="Varga T."/>
            <person name="Krizsan K."/>
            <person name="Foldi C."/>
            <person name="Dima B."/>
            <person name="Sanchez-Garcia M."/>
            <person name="Sanchez-Ramirez S."/>
            <person name="Szollosi G.J."/>
            <person name="Szarkandi J.G."/>
            <person name="Papp V."/>
            <person name="Albert L."/>
            <person name="Andreopoulos W."/>
            <person name="Angelini C."/>
            <person name="Antonin V."/>
            <person name="Barry K.W."/>
            <person name="Bougher N.L."/>
            <person name="Buchanan P."/>
            <person name="Buyck B."/>
            <person name="Bense V."/>
            <person name="Catcheside P."/>
            <person name="Chovatia M."/>
            <person name="Cooper J."/>
            <person name="Damon W."/>
            <person name="Desjardin D."/>
            <person name="Finy P."/>
            <person name="Geml J."/>
            <person name="Haridas S."/>
            <person name="Hughes K."/>
            <person name="Justo A."/>
            <person name="Karasinski D."/>
            <person name="Kautmanova I."/>
            <person name="Kiss B."/>
            <person name="Kocsube S."/>
            <person name="Kotiranta H."/>
            <person name="LaButti K.M."/>
            <person name="Lechner B.E."/>
            <person name="Liimatainen K."/>
            <person name="Lipzen A."/>
            <person name="Lukacs Z."/>
            <person name="Mihaltcheva S."/>
            <person name="Morgado L.N."/>
            <person name="Niskanen T."/>
            <person name="Noordeloos M.E."/>
            <person name="Ohm R.A."/>
            <person name="Ortiz-Santana B."/>
            <person name="Ovrebo C."/>
            <person name="Racz N."/>
            <person name="Riley R."/>
            <person name="Savchenko A."/>
            <person name="Shiryaev A."/>
            <person name="Soop K."/>
            <person name="Spirin V."/>
            <person name="Szebenyi C."/>
            <person name="Tomsovsky M."/>
            <person name="Tulloss R.E."/>
            <person name="Uehling J."/>
            <person name="Grigoriev I.V."/>
            <person name="Vagvolgyi C."/>
            <person name="Papp T."/>
            <person name="Martin F.M."/>
            <person name="Miettinen O."/>
            <person name="Hibbett D.S."/>
            <person name="Nagy L.G."/>
        </authorList>
    </citation>
    <scope>NUCLEOTIDE SEQUENCE [LARGE SCALE GENOMIC DNA]</scope>
    <source>
        <strain evidence="11 12">CBS 309.79</strain>
    </source>
</reference>
<dbReference type="PROSITE" id="PS51626">
    <property type="entry name" value="SAM_MT_TRM1"/>
    <property type="match status" value="1"/>
</dbReference>
<dbReference type="SUPFAM" id="SSF53335">
    <property type="entry name" value="S-adenosyl-L-methionine-dependent methyltransferases"/>
    <property type="match status" value="1"/>
</dbReference>
<feature type="compositionally biased region" description="Basic and acidic residues" evidence="10">
    <location>
        <begin position="82"/>
        <end position="104"/>
    </location>
</feature>
<evidence type="ECO:0000256" key="6">
    <source>
        <dbReference type="ARBA" id="ARBA00022884"/>
    </source>
</evidence>
<dbReference type="STRING" id="1884261.A0A5C3QCM8"/>
<dbReference type="Gene3D" id="3.30.56.70">
    <property type="entry name" value="N2,N2-dimethylguanosine tRNA methyltransferase, C-terminal domain"/>
    <property type="match status" value="1"/>
</dbReference>
<organism evidence="11 12">
    <name type="scientific">Pterulicium gracile</name>
    <dbReference type="NCBI Taxonomy" id="1884261"/>
    <lineage>
        <taxon>Eukaryota</taxon>
        <taxon>Fungi</taxon>
        <taxon>Dikarya</taxon>
        <taxon>Basidiomycota</taxon>
        <taxon>Agaricomycotina</taxon>
        <taxon>Agaricomycetes</taxon>
        <taxon>Agaricomycetidae</taxon>
        <taxon>Agaricales</taxon>
        <taxon>Pleurotineae</taxon>
        <taxon>Pterulaceae</taxon>
        <taxon>Pterulicium</taxon>
    </lineage>
</organism>
<feature type="compositionally biased region" description="Basic and acidic residues" evidence="10">
    <location>
        <begin position="558"/>
        <end position="571"/>
    </location>
</feature>
<evidence type="ECO:0000256" key="4">
    <source>
        <dbReference type="ARBA" id="ARBA00022691"/>
    </source>
</evidence>
<evidence type="ECO:0000256" key="2">
    <source>
        <dbReference type="ARBA" id="ARBA00022603"/>
    </source>
</evidence>
<feature type="compositionally biased region" description="Basic and acidic residues" evidence="10">
    <location>
        <begin position="597"/>
        <end position="611"/>
    </location>
</feature>
<dbReference type="InterPro" id="IPR002905">
    <property type="entry name" value="Trm1"/>
</dbReference>
<dbReference type="GO" id="GO:0002940">
    <property type="term" value="P:tRNA N2-guanine methylation"/>
    <property type="evidence" value="ECO:0007669"/>
    <property type="project" value="TreeGrafter"/>
</dbReference>
<keyword evidence="1 9" id="KW-0820">tRNA-binding</keyword>
<dbReference type="Proteomes" id="UP000305067">
    <property type="component" value="Unassembled WGS sequence"/>
</dbReference>
<dbReference type="NCBIfam" id="TIGR00308">
    <property type="entry name" value="TRM1"/>
    <property type="match status" value="1"/>
</dbReference>
<keyword evidence="2 9" id="KW-0489">Methyltransferase</keyword>
<evidence type="ECO:0000256" key="9">
    <source>
        <dbReference type="PROSITE-ProRule" id="PRU00958"/>
    </source>
</evidence>
<evidence type="ECO:0000313" key="11">
    <source>
        <dbReference type="EMBL" id="TFK98927.1"/>
    </source>
</evidence>
<feature type="region of interest" description="Disordered" evidence="10">
    <location>
        <begin position="82"/>
        <end position="133"/>
    </location>
</feature>
<evidence type="ECO:0000256" key="1">
    <source>
        <dbReference type="ARBA" id="ARBA00022555"/>
    </source>
</evidence>
<dbReference type="AlphaFoldDB" id="A0A5C3QCM8"/>
<dbReference type="GO" id="GO:0005634">
    <property type="term" value="C:nucleus"/>
    <property type="evidence" value="ECO:0007669"/>
    <property type="project" value="TreeGrafter"/>
</dbReference>
<dbReference type="PANTHER" id="PTHR10631">
    <property type="entry name" value="N 2 ,N 2 -DIMETHYLGUANOSINE TRNA METHYLTRANSFERASE"/>
    <property type="match status" value="1"/>
</dbReference>
<gene>
    <name evidence="11" type="ORF">BDV98DRAFT_552037</name>
</gene>
<protein>
    <recommendedName>
        <fullName evidence="7 9">tRNA (guanine(26)-N(2))-dimethyltransferase</fullName>
        <ecNumber evidence="7 9">2.1.1.216</ecNumber>
    </recommendedName>
</protein>
<sequence>MDASTSISAENAPMEVDYSSGPRLIPTGYTVHTENSTSLLLPETAEAFLNPVQEFNRDLSVACITAWGELLNEEKRGLWEKKREREKERAEKGKGKSNEEGGDAKRRKTDADGASAVDATPAGTTSTDYRPSKLPKEYRPYRFSVLEALSATGLRSIRYAKELPLLDYVLANDLSPAATEAIHRNLEFNGLAAKEGEKGKVRVNQGDACTLMYAHRDLKANVDVVDLDPYGTAAPFIDAGVQAVSDGGLLCVTCTDLTVLATNNYPEKCFSNYGGVSLKAEYCHESALRLLLHSLSTSAGRYGRWIEPVLSLSIDFYVRVFVRVWRGAEGAKRASVNTSTFYICSGCQAHYDQPLVRAVAKTNKKGETVYDYKIHAGPTVPGANAKHAAHVASGRCPECESPLHMAGPMWSGPIHSPTFVQRVLTHVEGNEGKYGTEGRMKGMLGVAGSELNTHFYFTPSQVASAFKCECPPLDKIASALLHAGHSVSRSHACGGSLKTTATRAIVHDIFRSWIKEHPVNMKNVPERSPVRKLLAKEATFEANFKHHPKSITGTNAGEKAKGGEKGKEKKGSKAVMYQMNPTPKWGPGTRAGGKRKRTDEAFREGEGKELGANEGEGAA</sequence>
<keyword evidence="5 9" id="KW-0819">tRNA processing</keyword>
<accession>A0A5C3QCM8</accession>
<dbReference type="InterPro" id="IPR042296">
    <property type="entry name" value="tRNA_met_Trm1_C"/>
</dbReference>
<dbReference type="GO" id="GO:0160104">
    <property type="term" value="F:tRNA (guanine(26)-N2)-dimethyltransferase activity"/>
    <property type="evidence" value="ECO:0007669"/>
    <property type="project" value="UniProtKB-UniRule"/>
</dbReference>
<evidence type="ECO:0000256" key="7">
    <source>
        <dbReference type="ARBA" id="ARBA00039099"/>
    </source>
</evidence>
<evidence type="ECO:0000256" key="5">
    <source>
        <dbReference type="ARBA" id="ARBA00022694"/>
    </source>
</evidence>
<evidence type="ECO:0000256" key="3">
    <source>
        <dbReference type="ARBA" id="ARBA00022679"/>
    </source>
</evidence>
<dbReference type="EMBL" id="ML178836">
    <property type="protein sequence ID" value="TFK98927.1"/>
    <property type="molecule type" value="Genomic_DNA"/>
</dbReference>
<dbReference type="CDD" id="cd02440">
    <property type="entry name" value="AdoMet_MTases"/>
    <property type="match status" value="1"/>
</dbReference>
<dbReference type="PANTHER" id="PTHR10631:SF3">
    <property type="entry name" value="TRNA (GUANINE(26)-N(2))-DIMETHYLTRANSFERASE"/>
    <property type="match status" value="1"/>
</dbReference>
<keyword evidence="12" id="KW-1185">Reference proteome</keyword>
<comment type="similarity">
    <text evidence="9">Belongs to the class I-like SAM-binding methyltransferase superfamily. Trm1 family.</text>
</comment>
<keyword evidence="4 9" id="KW-0949">S-adenosyl-L-methionine</keyword>
<dbReference type="Pfam" id="PF02005">
    <property type="entry name" value="TRM"/>
    <property type="match status" value="1"/>
</dbReference>
<evidence type="ECO:0000256" key="8">
    <source>
        <dbReference type="ARBA" id="ARBA00051897"/>
    </source>
</evidence>
<dbReference type="GO" id="GO:0000049">
    <property type="term" value="F:tRNA binding"/>
    <property type="evidence" value="ECO:0007669"/>
    <property type="project" value="UniProtKB-UniRule"/>
</dbReference>
<proteinExistence type="inferred from homology"/>